<sequence>MVKVNKNLKGIRLGKNQKKIAILLLGGVALSLSNSPKKSFEILGEICEEWKNFDERFLKRSIKSLYESKVIKEKINDDGTVTLVLSDDGKKRAITYNIDNIKIKKPKRWDGKWRFILFDVPENKKIIRNALRFHLKNIGFYEFQKSVFVYPYDCKNEIDYVVEFYEAREFTRFIISDFVDNELHLKDFFDLVEDKDI</sequence>
<feature type="domain" description="Transcriptional repressor PaaX-like central Cas2-like" evidence="1">
    <location>
        <begin position="107"/>
        <end position="180"/>
    </location>
</feature>
<dbReference type="AlphaFoldDB" id="A0A1F5EQV7"/>
<organism evidence="2 3">
    <name type="scientific">Candidatus Campbellbacteria bacterium RIFCSPHIGHO2_12_FULL_35_10</name>
    <dbReference type="NCBI Taxonomy" id="1797578"/>
    <lineage>
        <taxon>Bacteria</taxon>
        <taxon>Candidatus Campbelliibacteriota</taxon>
    </lineage>
</organism>
<dbReference type="Gene3D" id="3.30.70.2650">
    <property type="match status" value="1"/>
</dbReference>
<evidence type="ECO:0000313" key="2">
    <source>
        <dbReference type="EMBL" id="OGD69564.1"/>
    </source>
</evidence>
<name>A0A1F5EQV7_9BACT</name>
<proteinExistence type="predicted"/>
<evidence type="ECO:0000259" key="1">
    <source>
        <dbReference type="Pfam" id="PF20803"/>
    </source>
</evidence>
<dbReference type="EMBL" id="MFAA01000007">
    <property type="protein sequence ID" value="OGD69564.1"/>
    <property type="molecule type" value="Genomic_DNA"/>
</dbReference>
<dbReference type="Proteomes" id="UP000185891">
    <property type="component" value="Unassembled WGS sequence"/>
</dbReference>
<dbReference type="SUPFAM" id="SSF143430">
    <property type="entry name" value="TTP0101/SSO1404-like"/>
    <property type="match status" value="1"/>
</dbReference>
<dbReference type="InterPro" id="IPR048846">
    <property type="entry name" value="PaaX-like_central"/>
</dbReference>
<reference evidence="2 3" key="1">
    <citation type="journal article" date="2016" name="Nat. Commun.">
        <title>Thousands of microbial genomes shed light on interconnected biogeochemical processes in an aquifer system.</title>
        <authorList>
            <person name="Anantharaman K."/>
            <person name="Brown C.T."/>
            <person name="Hug L.A."/>
            <person name="Sharon I."/>
            <person name="Castelle C.J."/>
            <person name="Probst A.J."/>
            <person name="Thomas B.C."/>
            <person name="Singh A."/>
            <person name="Wilkins M.J."/>
            <person name="Karaoz U."/>
            <person name="Brodie E.L."/>
            <person name="Williams K.H."/>
            <person name="Hubbard S.S."/>
            <person name="Banfield J.F."/>
        </authorList>
    </citation>
    <scope>NUCLEOTIDE SEQUENCE [LARGE SCALE GENOMIC DNA]</scope>
</reference>
<gene>
    <name evidence="2" type="ORF">A3E89_02035</name>
</gene>
<evidence type="ECO:0000313" key="3">
    <source>
        <dbReference type="Proteomes" id="UP000185891"/>
    </source>
</evidence>
<comment type="caution">
    <text evidence="2">The sequence shown here is derived from an EMBL/GenBank/DDBJ whole genome shotgun (WGS) entry which is preliminary data.</text>
</comment>
<accession>A0A1F5EQV7</accession>
<protein>
    <recommendedName>
        <fullName evidence="1">Transcriptional repressor PaaX-like central Cas2-like domain-containing protein</fullName>
    </recommendedName>
</protein>
<dbReference type="Pfam" id="PF20803">
    <property type="entry name" value="PaaX_M"/>
    <property type="match status" value="1"/>
</dbReference>